<name>A0A2P8DFA3_9ACTN</name>
<dbReference type="Proteomes" id="UP000240542">
    <property type="component" value="Unassembled WGS sequence"/>
</dbReference>
<dbReference type="Gene3D" id="3.40.640.10">
    <property type="entry name" value="Type I PLP-dependent aspartate aminotransferase-like (Major domain)"/>
    <property type="match status" value="1"/>
</dbReference>
<dbReference type="AlphaFoldDB" id="A0A2P8DFA3"/>
<dbReference type="EMBL" id="PYGA01000013">
    <property type="protein sequence ID" value="PSK95890.1"/>
    <property type="molecule type" value="Genomic_DNA"/>
</dbReference>
<comment type="caution">
    <text evidence="2">The sequence shown here is derived from an EMBL/GenBank/DDBJ whole genome shotgun (WGS) entry which is preliminary data.</text>
</comment>
<feature type="region of interest" description="Disordered" evidence="1">
    <location>
        <begin position="1"/>
        <end position="21"/>
    </location>
</feature>
<dbReference type="Gene3D" id="3.90.1150.70">
    <property type="match status" value="1"/>
</dbReference>
<sequence>MTTPAAAPAPPEPADPAGLPYAPGAILADTASHLAKLSEAWEHIRRRRAAGLPLYNTTGLERRLALPEDQDPWLLDDEWAGAVYDTEVRSLGLAHLGGTSDRHDVLVTNRLTAALYVAMQVTVRPGSSVVAVSPTYSHPAVARAVRDAGGLLVQTSGAAAFAAALADLDDVSAVVLTRLAVTYDALGEADLRAIVAAAHDRGVPVVVDDAGGARVGPAVLGQPHTLEFGADLGATGLDKYGLDGPRVGLLGGRADLVAAARARAFELGAECRPMLYPAVARSLGGYRPERVRELVASTREVGGELRERLGSWVEETPFITRLPGEGIRAELLRRAPSSAALSAAAGLAPVEATAALAMLLLRDHGLLTVHFAGMPPGTSALLVKFLPAETIAALGGAAAFAAAVDSSLDRAAAIATDTGAVRRLLLGDDG</sequence>
<proteinExistence type="predicted"/>
<dbReference type="SUPFAM" id="SSF53383">
    <property type="entry name" value="PLP-dependent transferases"/>
    <property type="match status" value="1"/>
</dbReference>
<protein>
    <submittedName>
        <fullName evidence="2">L-seryl-tRNA(Ser) seleniumtransferase</fullName>
    </submittedName>
</protein>
<reference evidence="2 3" key="1">
    <citation type="submission" date="2018-03" db="EMBL/GenBank/DDBJ databases">
        <title>Genomic Encyclopedia of Archaeal and Bacterial Type Strains, Phase II (KMG-II): from individual species to whole genera.</title>
        <authorList>
            <person name="Goeker M."/>
        </authorList>
    </citation>
    <scope>NUCLEOTIDE SEQUENCE [LARGE SCALE GENOMIC DNA]</scope>
    <source>
        <strain evidence="2 3">DSM 45312</strain>
    </source>
</reference>
<evidence type="ECO:0000256" key="1">
    <source>
        <dbReference type="SAM" id="MobiDB-lite"/>
    </source>
</evidence>
<evidence type="ECO:0000313" key="2">
    <source>
        <dbReference type="EMBL" id="PSK95890.1"/>
    </source>
</evidence>
<keyword evidence="2" id="KW-0808">Transferase</keyword>
<evidence type="ECO:0000313" key="3">
    <source>
        <dbReference type="Proteomes" id="UP000240542"/>
    </source>
</evidence>
<gene>
    <name evidence="2" type="ORF">CLV63_11353</name>
</gene>
<dbReference type="GO" id="GO:0016740">
    <property type="term" value="F:transferase activity"/>
    <property type="evidence" value="ECO:0007669"/>
    <property type="project" value="UniProtKB-KW"/>
</dbReference>
<keyword evidence="3" id="KW-1185">Reference proteome</keyword>
<dbReference type="OrthoDB" id="3513200at2"/>
<organism evidence="2 3">
    <name type="scientific">Murinocardiopsis flavida</name>
    <dbReference type="NCBI Taxonomy" id="645275"/>
    <lineage>
        <taxon>Bacteria</taxon>
        <taxon>Bacillati</taxon>
        <taxon>Actinomycetota</taxon>
        <taxon>Actinomycetes</taxon>
        <taxon>Streptosporangiales</taxon>
        <taxon>Nocardiopsidaceae</taxon>
        <taxon>Murinocardiopsis</taxon>
    </lineage>
</organism>
<dbReference type="InterPro" id="IPR015424">
    <property type="entry name" value="PyrdxlP-dep_Trfase"/>
</dbReference>
<dbReference type="InterPro" id="IPR015421">
    <property type="entry name" value="PyrdxlP-dep_Trfase_major"/>
</dbReference>
<accession>A0A2P8DFA3</accession>
<dbReference type="RefSeq" id="WP_106584351.1">
    <property type="nucleotide sequence ID" value="NZ_PYGA01000013.1"/>
</dbReference>